<dbReference type="OrthoDB" id="139172at2"/>
<dbReference type="PIRSF" id="PIRSF500217">
    <property type="entry name" value="AlgI"/>
    <property type="match status" value="1"/>
</dbReference>
<dbReference type="Proteomes" id="UP000185999">
    <property type="component" value="Unassembled WGS sequence"/>
</dbReference>
<keyword evidence="10 11" id="KW-0012">Acyltransferase</keyword>
<keyword evidence="5 11" id="KW-0808">Transferase</keyword>
<evidence type="ECO:0000256" key="6">
    <source>
        <dbReference type="ARBA" id="ARBA00022692"/>
    </source>
</evidence>
<evidence type="ECO:0000256" key="5">
    <source>
        <dbReference type="ARBA" id="ARBA00022679"/>
    </source>
</evidence>
<keyword evidence="4 11" id="KW-1003">Cell membrane</keyword>
<name>A0A1N7JEU6_9GAMM</name>
<evidence type="ECO:0000256" key="7">
    <source>
        <dbReference type="ARBA" id="ARBA00022841"/>
    </source>
</evidence>
<keyword evidence="8 12" id="KW-1133">Transmembrane helix</keyword>
<feature type="transmembrane region" description="Helical" evidence="12">
    <location>
        <begin position="493"/>
        <end position="517"/>
    </location>
</feature>
<comment type="subcellular location">
    <subcellularLocation>
        <location evidence="11">Cell inner membrane</location>
    </subcellularLocation>
    <subcellularLocation>
        <location evidence="1">Cell membrane</location>
        <topology evidence="1">Multi-pass membrane protein</topology>
    </subcellularLocation>
</comment>
<evidence type="ECO:0000256" key="10">
    <source>
        <dbReference type="ARBA" id="ARBA00023315"/>
    </source>
</evidence>
<dbReference type="AlphaFoldDB" id="A0A1N7JEU6"/>
<comment type="similarity">
    <text evidence="3 11">Belongs to the membrane-bound acyltransferase family.</text>
</comment>
<feature type="transmembrane region" description="Helical" evidence="12">
    <location>
        <begin position="181"/>
        <end position="200"/>
    </location>
</feature>
<feature type="transmembrane region" description="Helical" evidence="12">
    <location>
        <begin position="364"/>
        <end position="385"/>
    </location>
</feature>
<comment type="pathway">
    <text evidence="2 11">Glycan biosynthesis; alginate biosynthesis.</text>
</comment>
<gene>
    <name evidence="13" type="ORF">SAMN05421760_1011037</name>
</gene>
<keyword evidence="6 11" id="KW-0812">Transmembrane</keyword>
<dbReference type="PANTHER" id="PTHR13285">
    <property type="entry name" value="ACYLTRANSFERASE"/>
    <property type="match status" value="1"/>
</dbReference>
<evidence type="ECO:0000256" key="2">
    <source>
        <dbReference type="ARBA" id="ARBA00005182"/>
    </source>
</evidence>
<evidence type="ECO:0000256" key="1">
    <source>
        <dbReference type="ARBA" id="ARBA00004651"/>
    </source>
</evidence>
<evidence type="ECO:0000313" key="14">
    <source>
        <dbReference type="Proteomes" id="UP000185999"/>
    </source>
</evidence>
<accession>A0A1N7JEU6</accession>
<dbReference type="Pfam" id="PF03062">
    <property type="entry name" value="MBOAT"/>
    <property type="match status" value="1"/>
</dbReference>
<evidence type="ECO:0000256" key="12">
    <source>
        <dbReference type="SAM" id="Phobius"/>
    </source>
</evidence>
<feature type="transmembrane region" description="Helical" evidence="12">
    <location>
        <begin position="78"/>
        <end position="97"/>
    </location>
</feature>
<keyword evidence="11" id="KW-0997">Cell inner membrane</keyword>
<feature type="transmembrane region" description="Helical" evidence="12">
    <location>
        <begin position="435"/>
        <end position="457"/>
    </location>
</feature>
<dbReference type="InterPro" id="IPR024194">
    <property type="entry name" value="Ac/AlaTfrase_AlgI/DltB"/>
</dbReference>
<evidence type="ECO:0000256" key="3">
    <source>
        <dbReference type="ARBA" id="ARBA00010323"/>
    </source>
</evidence>
<reference evidence="14" key="1">
    <citation type="submission" date="2017-01" db="EMBL/GenBank/DDBJ databases">
        <authorList>
            <person name="Varghese N."/>
            <person name="Submissions S."/>
        </authorList>
    </citation>
    <scope>NUCLEOTIDE SEQUENCE [LARGE SCALE GENOMIC DNA]</scope>
    <source>
        <strain evidence="14">DSM 22306</strain>
    </source>
</reference>
<dbReference type="InterPro" id="IPR028362">
    <property type="entry name" value="AlgI"/>
</dbReference>
<dbReference type="GO" id="GO:0016746">
    <property type="term" value="F:acyltransferase activity"/>
    <property type="evidence" value="ECO:0007669"/>
    <property type="project" value="UniProtKB-KW"/>
</dbReference>
<keyword evidence="7 11" id="KW-0016">Alginate biosynthesis</keyword>
<evidence type="ECO:0000256" key="11">
    <source>
        <dbReference type="PIRNR" id="PIRNR016636"/>
    </source>
</evidence>
<proteinExistence type="inferred from homology"/>
<dbReference type="InterPro" id="IPR051085">
    <property type="entry name" value="MB_O-acyltransferase"/>
</dbReference>
<feature type="transmembrane region" description="Helical" evidence="12">
    <location>
        <begin position="6"/>
        <end position="23"/>
    </location>
</feature>
<organism evidence="13 14">
    <name type="scientific">Neptunomonas antarctica</name>
    <dbReference type="NCBI Taxonomy" id="619304"/>
    <lineage>
        <taxon>Bacteria</taxon>
        <taxon>Pseudomonadati</taxon>
        <taxon>Pseudomonadota</taxon>
        <taxon>Gammaproteobacteria</taxon>
        <taxon>Oceanospirillales</taxon>
        <taxon>Oceanospirillaceae</taxon>
        <taxon>Neptunomonas</taxon>
    </lineage>
</organism>
<sequence>MLFNSYTFIFAYLPLTMLIFFAFSRLGNITMALTSLVACSLFFYGWWNPAYLGLIVVSIGWNYFLGRLLEKDRIQRKALLWLGIVSNIAVLGYFKYANFFVENLNLILVNDIHLETVVLPLAISFFTFQQVAYLVDAYRGETKEHSFLHYCLFVTFFPQLIAGPIVHHKEMLPQFSRPQTYQLQASNIAIGMTIFFIGLFKKVIIADGFARWGSPVFGAADAGQTISLLEAWAGALSYTLQLYFDFSGYSDMAVGLARLFGIKLPINFFSPYRALNISDFWRRWHMTLSRFLRDYLYISLGGNRKGPVRRYTNLMATMVLGGIWHGAGWNFFIWGGLHGCYLVIHQLWQATFATTLIATYKKYWFYRFLAWLITMLVVVVGWVFFRAASFDGAVNILSGMFAINGCSLPEHYLIATGSVGTILNDLGCKPVAELTYFYGLLQLATLVGFMLVVVWWPNTYELMGRYRPAYDLGKILYRDKSRGFWQWRVSRKWAAMTAIVALIGILALGRVSEFIYFQF</sequence>
<dbReference type="PIRSF" id="PIRSF016636">
    <property type="entry name" value="AlgI_DltB"/>
    <property type="match status" value="1"/>
</dbReference>
<dbReference type="PANTHER" id="PTHR13285:SF23">
    <property type="entry name" value="TEICHOIC ACID D-ALANYLTRANSFERASE"/>
    <property type="match status" value="1"/>
</dbReference>
<feature type="transmembrane region" description="Helical" evidence="12">
    <location>
        <begin position="392"/>
        <end position="415"/>
    </location>
</feature>
<keyword evidence="9 11" id="KW-0472">Membrane</keyword>
<feature type="transmembrane region" description="Helical" evidence="12">
    <location>
        <begin position="147"/>
        <end position="166"/>
    </location>
</feature>
<dbReference type="InterPro" id="IPR004299">
    <property type="entry name" value="MBOAT_fam"/>
</dbReference>
<evidence type="ECO:0000256" key="4">
    <source>
        <dbReference type="ARBA" id="ARBA00022475"/>
    </source>
</evidence>
<dbReference type="EMBL" id="FTOE01000001">
    <property type="protein sequence ID" value="SIS47784.1"/>
    <property type="molecule type" value="Genomic_DNA"/>
</dbReference>
<feature type="transmembrane region" description="Helical" evidence="12">
    <location>
        <begin position="50"/>
        <end position="66"/>
    </location>
</feature>
<dbReference type="STRING" id="619304.SAMN05421760_1011037"/>
<dbReference type="UniPathway" id="UPA00286"/>
<protein>
    <recommendedName>
        <fullName evidence="11">Probable alginate O-acetylase</fullName>
        <ecNumber evidence="11">2.3.1.-</ecNumber>
    </recommendedName>
</protein>
<dbReference type="GO" id="GO:0042121">
    <property type="term" value="P:alginic acid biosynthetic process"/>
    <property type="evidence" value="ECO:0007669"/>
    <property type="project" value="UniProtKB-UniRule"/>
</dbReference>
<feature type="transmembrane region" description="Helical" evidence="12">
    <location>
        <begin position="314"/>
        <end position="344"/>
    </location>
</feature>
<evidence type="ECO:0000256" key="9">
    <source>
        <dbReference type="ARBA" id="ARBA00023136"/>
    </source>
</evidence>
<evidence type="ECO:0000313" key="13">
    <source>
        <dbReference type="EMBL" id="SIS47784.1"/>
    </source>
</evidence>
<dbReference type="EC" id="2.3.1.-" evidence="11"/>
<keyword evidence="14" id="KW-1185">Reference proteome</keyword>
<evidence type="ECO:0000256" key="8">
    <source>
        <dbReference type="ARBA" id="ARBA00022989"/>
    </source>
</evidence>
<dbReference type="GO" id="GO:0005886">
    <property type="term" value="C:plasma membrane"/>
    <property type="evidence" value="ECO:0007669"/>
    <property type="project" value="UniProtKB-SubCell"/>
</dbReference>
<feature type="transmembrane region" description="Helical" evidence="12">
    <location>
        <begin position="117"/>
        <end position="135"/>
    </location>
</feature>